<evidence type="ECO:0000313" key="2">
    <source>
        <dbReference type="Proteomes" id="UP001438707"/>
    </source>
</evidence>
<comment type="caution">
    <text evidence="1">The sequence shown here is derived from an EMBL/GenBank/DDBJ whole genome shotgun (WGS) entry which is preliminary data.</text>
</comment>
<organism evidence="1 2">
    <name type="scientific">Apatococcus lobatus</name>
    <dbReference type="NCBI Taxonomy" id="904363"/>
    <lineage>
        <taxon>Eukaryota</taxon>
        <taxon>Viridiplantae</taxon>
        <taxon>Chlorophyta</taxon>
        <taxon>core chlorophytes</taxon>
        <taxon>Trebouxiophyceae</taxon>
        <taxon>Chlorellales</taxon>
        <taxon>Chlorellaceae</taxon>
        <taxon>Apatococcus</taxon>
    </lineage>
</organism>
<dbReference type="EMBL" id="JALJOS010000018">
    <property type="protein sequence ID" value="KAK9827431.1"/>
    <property type="molecule type" value="Genomic_DNA"/>
</dbReference>
<keyword evidence="2" id="KW-1185">Reference proteome</keyword>
<protein>
    <submittedName>
        <fullName evidence="1">Uncharacterized protein</fullName>
    </submittedName>
</protein>
<evidence type="ECO:0000313" key="1">
    <source>
        <dbReference type="EMBL" id="KAK9827431.1"/>
    </source>
</evidence>
<name>A0AAW1R120_9CHLO</name>
<dbReference type="AlphaFoldDB" id="A0AAW1R120"/>
<gene>
    <name evidence="1" type="ORF">WJX74_001583</name>
</gene>
<sequence length="200" mass="22544">MKLLSPAEPAELDGFHTCTGQVSCNLLVPDQLPAWLTILSPAGFHYYWGREPQVLTSQAPAELKHQQSVLPCQIREAYLSESLPKLELPTWNCSAKALRPAPEEDRAFVIQGDRIIGVARDLLKLKVQYLDDDWLACRRRLPPLPNGASRIPCRTWDLAFPRAPPPPLRIWAATFFGSSTQPLKKPQHLLKDSVRRPLLL</sequence>
<reference evidence="1 2" key="1">
    <citation type="journal article" date="2024" name="Nat. Commun.">
        <title>Phylogenomics reveals the evolutionary origins of lichenization in chlorophyte algae.</title>
        <authorList>
            <person name="Puginier C."/>
            <person name="Libourel C."/>
            <person name="Otte J."/>
            <person name="Skaloud P."/>
            <person name="Haon M."/>
            <person name="Grisel S."/>
            <person name="Petersen M."/>
            <person name="Berrin J.G."/>
            <person name="Delaux P.M."/>
            <person name="Dal Grande F."/>
            <person name="Keller J."/>
        </authorList>
    </citation>
    <scope>NUCLEOTIDE SEQUENCE [LARGE SCALE GENOMIC DNA]</scope>
    <source>
        <strain evidence="1 2">SAG 2145</strain>
    </source>
</reference>
<proteinExistence type="predicted"/>
<accession>A0AAW1R120</accession>
<dbReference type="Proteomes" id="UP001438707">
    <property type="component" value="Unassembled WGS sequence"/>
</dbReference>